<feature type="transmembrane region" description="Helical" evidence="1">
    <location>
        <begin position="15"/>
        <end position="36"/>
    </location>
</feature>
<dbReference type="RefSeq" id="WP_126979910.1">
    <property type="nucleotide sequence ID" value="NZ_PQSP01000003.1"/>
</dbReference>
<accession>A0A433SDT4</accession>
<comment type="caution">
    <text evidence="2">The sequence shown here is derived from an EMBL/GenBank/DDBJ whole genome shotgun (WGS) entry which is preliminary data.</text>
</comment>
<name>A0A433SDT4_9BURK</name>
<organism evidence="2 3">
    <name type="scientific">Saezia sanguinis</name>
    <dbReference type="NCBI Taxonomy" id="1965230"/>
    <lineage>
        <taxon>Bacteria</taxon>
        <taxon>Pseudomonadati</taxon>
        <taxon>Pseudomonadota</taxon>
        <taxon>Betaproteobacteria</taxon>
        <taxon>Burkholderiales</taxon>
        <taxon>Saeziaceae</taxon>
        <taxon>Saezia</taxon>
    </lineage>
</organism>
<evidence type="ECO:0000313" key="3">
    <source>
        <dbReference type="Proteomes" id="UP000286947"/>
    </source>
</evidence>
<reference evidence="2 3" key="1">
    <citation type="submission" date="2018-01" db="EMBL/GenBank/DDBJ databases">
        <title>Saezia sanguinis gen. nov., sp. nov., in the order Burkholderiales isolated from human blood.</title>
        <authorList>
            <person name="Medina-Pascual M.J."/>
            <person name="Valdezate S."/>
            <person name="Monzon S."/>
            <person name="Cuesta I."/>
            <person name="Carrasco G."/>
            <person name="Villalon P."/>
            <person name="Saez-Nieto J.A."/>
        </authorList>
    </citation>
    <scope>NUCLEOTIDE SEQUENCE [LARGE SCALE GENOMIC DNA]</scope>
    <source>
        <strain evidence="2 3">CNM695-12</strain>
    </source>
</reference>
<keyword evidence="1" id="KW-1133">Transmembrane helix</keyword>
<evidence type="ECO:0008006" key="4">
    <source>
        <dbReference type="Google" id="ProtNLM"/>
    </source>
</evidence>
<gene>
    <name evidence="2" type="ORF">CUZ56_01714</name>
</gene>
<evidence type="ECO:0000313" key="2">
    <source>
        <dbReference type="EMBL" id="RUS66919.1"/>
    </source>
</evidence>
<dbReference type="Proteomes" id="UP000286947">
    <property type="component" value="Unassembled WGS sequence"/>
</dbReference>
<dbReference type="AlphaFoldDB" id="A0A433SDT4"/>
<sequence>MLLPFFKELSTSHSILLAGAGGGFDIVSGIPIYFYLRTLGKNVVLANLSFTELSETESAEPCPGMYHITADSKTIPYFPEKHMLQWLQARGEYPDMFGNKTGVATIIEDACSISIMGTLISKS</sequence>
<keyword evidence="3" id="KW-1185">Reference proteome</keyword>
<dbReference type="OrthoDB" id="182205at2"/>
<proteinExistence type="predicted"/>
<keyword evidence="1" id="KW-0812">Transmembrane</keyword>
<dbReference type="EMBL" id="PQSP01000003">
    <property type="protein sequence ID" value="RUS66919.1"/>
    <property type="molecule type" value="Genomic_DNA"/>
</dbReference>
<keyword evidence="1" id="KW-0472">Membrane</keyword>
<evidence type="ECO:0000256" key="1">
    <source>
        <dbReference type="SAM" id="Phobius"/>
    </source>
</evidence>
<protein>
    <recommendedName>
        <fullName evidence="4">DUF1152 domain-containing protein</fullName>
    </recommendedName>
</protein>